<comment type="caution">
    <text evidence="1">The sequence shown here is derived from an EMBL/GenBank/DDBJ whole genome shotgun (WGS) entry which is preliminary data.</text>
</comment>
<reference evidence="1" key="1">
    <citation type="journal article" date="2023" name="DNA Res.">
        <title>Chromosome-level genome assembly of Phrynocephalus forsythii using third-generation DNA sequencing and Hi-C analysis.</title>
        <authorList>
            <person name="Qi Y."/>
            <person name="Zhao W."/>
            <person name="Zhao Y."/>
            <person name="Niu C."/>
            <person name="Cao S."/>
            <person name="Zhang Y."/>
        </authorList>
    </citation>
    <scope>NUCLEOTIDE SEQUENCE</scope>
    <source>
        <tissue evidence="1">Muscle</tissue>
    </source>
</reference>
<dbReference type="Gene3D" id="3.60.10.10">
    <property type="entry name" value="Endonuclease/exonuclease/phosphatase"/>
    <property type="match status" value="1"/>
</dbReference>
<dbReference type="SUPFAM" id="SSF56219">
    <property type="entry name" value="DNase I-like"/>
    <property type="match status" value="1"/>
</dbReference>
<evidence type="ECO:0000313" key="2">
    <source>
        <dbReference type="Proteomes" id="UP001142489"/>
    </source>
</evidence>
<evidence type="ECO:0000313" key="1">
    <source>
        <dbReference type="EMBL" id="KAJ7316330.1"/>
    </source>
</evidence>
<dbReference type="EMBL" id="JAPFRF010000011">
    <property type="protein sequence ID" value="KAJ7316330.1"/>
    <property type="molecule type" value="Genomic_DNA"/>
</dbReference>
<keyword evidence="2" id="KW-1185">Reference proteome</keyword>
<protein>
    <submittedName>
        <fullName evidence="1">Uncharacterized protein</fullName>
    </submittedName>
</protein>
<organism evidence="1 2">
    <name type="scientific">Phrynocephalus forsythii</name>
    <dbReference type="NCBI Taxonomy" id="171643"/>
    <lineage>
        <taxon>Eukaryota</taxon>
        <taxon>Metazoa</taxon>
        <taxon>Chordata</taxon>
        <taxon>Craniata</taxon>
        <taxon>Vertebrata</taxon>
        <taxon>Euteleostomi</taxon>
        <taxon>Lepidosauria</taxon>
        <taxon>Squamata</taxon>
        <taxon>Bifurcata</taxon>
        <taxon>Unidentata</taxon>
        <taxon>Episquamata</taxon>
        <taxon>Toxicofera</taxon>
        <taxon>Iguania</taxon>
        <taxon>Acrodonta</taxon>
        <taxon>Agamidae</taxon>
        <taxon>Agaminae</taxon>
        <taxon>Phrynocephalus</taxon>
    </lineage>
</organism>
<accession>A0A9Q0XJZ6</accession>
<dbReference type="InterPro" id="IPR036691">
    <property type="entry name" value="Endo/exonu/phosph_ase_sf"/>
</dbReference>
<dbReference type="OrthoDB" id="9909359at2759"/>
<dbReference type="Proteomes" id="UP001142489">
    <property type="component" value="Unassembled WGS sequence"/>
</dbReference>
<gene>
    <name evidence="1" type="ORF">JRQ81_002492</name>
</gene>
<proteinExistence type="predicted"/>
<sequence length="69" mass="8162">SRFTRKKDYTFYSTKHQSWSRINNCWTSATLSQQVEDMEILPNRDADHNPIWITLGHQKQEYGDSISLS</sequence>
<dbReference type="AlphaFoldDB" id="A0A9Q0XJZ6"/>
<feature type="non-terminal residue" evidence="1">
    <location>
        <position position="1"/>
    </location>
</feature>
<name>A0A9Q0XJZ6_9SAUR</name>